<dbReference type="GO" id="GO:0034455">
    <property type="term" value="C:t-UTP complex"/>
    <property type="evidence" value="ECO:0007669"/>
    <property type="project" value="TreeGrafter"/>
</dbReference>
<name>A0A813H1P1_POLGL</name>
<dbReference type="Pfam" id="PF00400">
    <property type="entry name" value="WD40"/>
    <property type="match status" value="1"/>
</dbReference>
<comment type="caution">
    <text evidence="3">The sequence shown here is derived from an EMBL/GenBank/DDBJ whole genome shotgun (WGS) entry which is preliminary data.</text>
</comment>
<dbReference type="SUPFAM" id="SSF50998">
    <property type="entry name" value="Quinoprotein alcohol dehydrogenase-like"/>
    <property type="match status" value="1"/>
</dbReference>
<dbReference type="OMA" id="STYITEW"/>
<proteinExistence type="predicted"/>
<dbReference type="EMBL" id="CAJNNW010000827">
    <property type="protein sequence ID" value="CAE8631586.1"/>
    <property type="molecule type" value="Genomic_DNA"/>
</dbReference>
<accession>A0A813H1P1</accession>
<dbReference type="PANTHER" id="PTHR44163">
    <property type="entry name" value="U3 SMALL NUCLEOLAR RNA-ASSOCIATED PROTEIN 4 HOMOLOG"/>
    <property type="match status" value="1"/>
</dbReference>
<dbReference type="InterPro" id="IPR011047">
    <property type="entry name" value="Quinoprotein_ADH-like_sf"/>
</dbReference>
<dbReference type="GO" id="GO:0032040">
    <property type="term" value="C:small-subunit processome"/>
    <property type="evidence" value="ECO:0007669"/>
    <property type="project" value="TreeGrafter"/>
</dbReference>
<dbReference type="InterPro" id="IPR015943">
    <property type="entry name" value="WD40/YVTN_repeat-like_dom_sf"/>
</dbReference>
<organism evidence="3 4">
    <name type="scientific">Polarella glacialis</name>
    <name type="common">Dinoflagellate</name>
    <dbReference type="NCBI Taxonomy" id="89957"/>
    <lineage>
        <taxon>Eukaryota</taxon>
        <taxon>Sar</taxon>
        <taxon>Alveolata</taxon>
        <taxon>Dinophyceae</taxon>
        <taxon>Suessiales</taxon>
        <taxon>Suessiaceae</taxon>
        <taxon>Polarella</taxon>
    </lineage>
</organism>
<dbReference type="PANTHER" id="PTHR44163:SF1">
    <property type="entry name" value="U3 SMALL NUCLEOLAR RNA-ASSOCIATED PROTEIN 4 HOMOLOG"/>
    <property type="match status" value="1"/>
</dbReference>
<reference evidence="3" key="1">
    <citation type="submission" date="2021-02" db="EMBL/GenBank/DDBJ databases">
        <authorList>
            <person name="Dougan E. K."/>
            <person name="Rhodes N."/>
            <person name="Thang M."/>
            <person name="Chan C."/>
        </authorList>
    </citation>
    <scope>NUCLEOTIDE SEQUENCE</scope>
</reference>
<keyword evidence="5" id="KW-1185">Reference proteome</keyword>
<dbReference type="AlphaFoldDB" id="A0A813H1P1"/>
<dbReference type="InterPro" id="IPR001680">
    <property type="entry name" value="WD40_rpt"/>
</dbReference>
<dbReference type="GO" id="GO:0003723">
    <property type="term" value="F:RNA binding"/>
    <property type="evidence" value="ECO:0007669"/>
    <property type="project" value="TreeGrafter"/>
</dbReference>
<dbReference type="InterPro" id="IPR046351">
    <property type="entry name" value="UTP4"/>
</dbReference>
<sequence>MEVVRTRLCEWAPVGIDALAFAPPDAAGVTSDSSAPRLAVGRANGAIELWDTNTWHLRCSSPGKARRSIRSIVWVIEPSTSKKAPPIRRLITAGLHREVTEWDPETLEPLESVSSGGGAVWSLCVLGNRVYAACDDGSVRVVSLEGGVGSLMYERRINIAKERIMSLAAHGASLKDQFLYAGGSTSRITKWSVATGTCEGSMKVEQVKDNETLIWSLACLNDQTLASGDSLGLVQIWDTVTCVMLHRFAQHQADVLTLAVSGDGQTLYSGGIDAKIACFSQQTGSQERWVFVNAQFCHSHDIRAISVEGSQSGSRRPYVSGGVAGSLFVHCPSSGNSAALKAGERRKSCPTARPLQCSSFSPFFQTAAVAQASRLLLCQKDHNLELWYLQEPKKAVQLDVLDVEKNLPEAQLLLRMTLAGPEGSSNNADGSRGSGDHLCASAISPDGKIIAASDMAGTRVFRLTLGDLDVQREKGLPKEVSGAAARALHFCSSGLLAVATWTGHRILLVDCTKFTVAARFEEDHKAPVCLLASGGPGGEWLASADLAGAVHIYSMDGLQHHAQVPIGAAGGVPTALGFDGPGKLLAVATSSHSVVLFDVEAQTLAAGFPPTVRIPAHLLSPHARVCGIAAPSKSSGKLLLWGHSFMLALNLTPSSGAAADKQAVKGEGDVVIDGPCAWKAYGGMQHILALTALDEAKWGSPLTSEAARNEVALKTPPKKKRKSGAGDAAPATPAAAAGGAAAMVLSFEVSKEAAEKSLPPAFERKKYTK</sequence>
<evidence type="ECO:0000313" key="2">
    <source>
        <dbReference type="EMBL" id="CAE8629351.1"/>
    </source>
</evidence>
<dbReference type="Proteomes" id="UP000654075">
    <property type="component" value="Unassembled WGS sequence"/>
</dbReference>
<dbReference type="SUPFAM" id="SSF50978">
    <property type="entry name" value="WD40 repeat-like"/>
    <property type="match status" value="1"/>
</dbReference>
<dbReference type="InterPro" id="IPR036322">
    <property type="entry name" value="WD40_repeat_dom_sf"/>
</dbReference>
<protein>
    <submittedName>
        <fullName evidence="3">Uncharacterized protein</fullName>
    </submittedName>
</protein>
<dbReference type="GO" id="GO:0030686">
    <property type="term" value="C:90S preribosome"/>
    <property type="evidence" value="ECO:0007669"/>
    <property type="project" value="InterPro"/>
</dbReference>
<evidence type="ECO:0000313" key="5">
    <source>
        <dbReference type="Proteomes" id="UP000654075"/>
    </source>
</evidence>
<dbReference type="EMBL" id="CAJNNV010029630">
    <property type="protein sequence ID" value="CAE8629351.1"/>
    <property type="molecule type" value="Genomic_DNA"/>
</dbReference>
<evidence type="ECO:0000313" key="3">
    <source>
        <dbReference type="EMBL" id="CAE8631586.1"/>
    </source>
</evidence>
<dbReference type="OrthoDB" id="8883818at2759"/>
<dbReference type="GO" id="GO:0000462">
    <property type="term" value="P:maturation of SSU-rRNA from tricistronic rRNA transcript (SSU-rRNA, 5.8S rRNA, LSU-rRNA)"/>
    <property type="evidence" value="ECO:0007669"/>
    <property type="project" value="InterPro"/>
</dbReference>
<feature type="region of interest" description="Disordered" evidence="1">
    <location>
        <begin position="708"/>
        <end position="732"/>
    </location>
</feature>
<dbReference type="Proteomes" id="UP000626109">
    <property type="component" value="Unassembled WGS sequence"/>
</dbReference>
<evidence type="ECO:0000313" key="4">
    <source>
        <dbReference type="Proteomes" id="UP000626109"/>
    </source>
</evidence>
<dbReference type="SMART" id="SM00320">
    <property type="entry name" value="WD40"/>
    <property type="match status" value="5"/>
</dbReference>
<evidence type="ECO:0000256" key="1">
    <source>
        <dbReference type="SAM" id="MobiDB-lite"/>
    </source>
</evidence>
<gene>
    <name evidence="2" type="ORF">PGLA1383_LOCUS45860</name>
    <name evidence="3" type="ORF">PGLA2088_LOCUS1100</name>
</gene>
<dbReference type="Gene3D" id="2.130.10.10">
    <property type="entry name" value="YVTN repeat-like/Quinoprotein amine dehydrogenase"/>
    <property type="match status" value="3"/>
</dbReference>